<dbReference type="Gene3D" id="1.10.510.10">
    <property type="entry name" value="Transferase(Phosphotransferase) domain 1"/>
    <property type="match status" value="1"/>
</dbReference>
<dbReference type="InterPro" id="IPR052124">
    <property type="entry name" value="Rab9_kelch_effector"/>
</dbReference>
<dbReference type="GO" id="GO:0005524">
    <property type="term" value="F:ATP binding"/>
    <property type="evidence" value="ECO:0007669"/>
    <property type="project" value="InterPro"/>
</dbReference>
<dbReference type="SUPFAM" id="SSF117281">
    <property type="entry name" value="Kelch motif"/>
    <property type="match status" value="1"/>
</dbReference>
<feature type="domain" description="Protein kinase" evidence="6">
    <location>
        <begin position="647"/>
        <end position="871"/>
    </location>
</feature>
<keyword evidence="2" id="KW-0880">Kelch repeat</keyword>
<dbReference type="Gene3D" id="2.120.10.80">
    <property type="entry name" value="Kelch-type beta propeller"/>
    <property type="match status" value="2"/>
</dbReference>
<dbReference type="PROSITE" id="PS00108">
    <property type="entry name" value="PROTEIN_KINASE_ST"/>
    <property type="match status" value="1"/>
</dbReference>
<dbReference type="GO" id="GO:0006508">
    <property type="term" value="P:proteolysis"/>
    <property type="evidence" value="ECO:0007669"/>
    <property type="project" value="InterPro"/>
</dbReference>
<dbReference type="Pfam" id="PF00246">
    <property type="entry name" value="Peptidase_M14"/>
    <property type="match status" value="1"/>
</dbReference>
<dbReference type="InterPro" id="IPR008271">
    <property type="entry name" value="Ser/Thr_kinase_AS"/>
</dbReference>
<evidence type="ECO:0000313" key="8">
    <source>
        <dbReference type="EMBL" id="CAE6411556.1"/>
    </source>
</evidence>
<dbReference type="InterPro" id="IPR000719">
    <property type="entry name" value="Prot_kinase_dom"/>
</dbReference>
<gene>
    <name evidence="8" type="ORF">RDB_LOCUS45040</name>
</gene>
<evidence type="ECO:0000256" key="2">
    <source>
        <dbReference type="ARBA" id="ARBA00022441"/>
    </source>
</evidence>
<feature type="active site" description="Proton donor/acceptor" evidence="4">
    <location>
        <position position="191"/>
    </location>
</feature>
<dbReference type="InterPro" id="IPR015915">
    <property type="entry name" value="Kelch-typ_b-propeller"/>
</dbReference>
<dbReference type="GO" id="GO:0008270">
    <property type="term" value="F:zinc ion binding"/>
    <property type="evidence" value="ECO:0007669"/>
    <property type="project" value="InterPro"/>
</dbReference>
<dbReference type="PROSITE" id="PS52035">
    <property type="entry name" value="PEPTIDASE_M14"/>
    <property type="match status" value="1"/>
</dbReference>
<sequence>VTEQIAYSLLSNYTTSPTIKSYVDKYDFYIFPVVNPDGFVYTQTDPDNRFWRKNRQPPPSNSSCYGRDINRNWAWQWGTGGSSPDPCEEDYHGISAGDSPEFKGLSVFLDARANSDAGAILYMDFHAKGLLFMSHRAEHRKMEQGFAAAFKAPYNNTLTIGPIYQTIYQASGTSVDYAYGHSNIKYSFAIELRGVMSLNLSGLLMSTSCSGSPWSAHNLQIDTPAYKRPSSNCANKKGAKVSSPPLPRHYHSSSIKADSAGDIFVFGGRIEYQLKNDTWAIRLSRNSDIRLKPKESSTSLRATARLLDATGKVPSPRWGHASALAGKRLIVWGGNTSLGREFKDTCIYLLDTITHVWANLDVQPAPYARSRHAVCMCGNKFVVFGGWDGGLYFSNDMWSFDLDLLAQGIPKWERIEVAQGSRSPPKRGGHGMVSYENKLYMFGGNDDFGKFGDTWCFDMATRVWTELKPASPTPSRRSQHALSLVGDEVYMFGGHGDNGRLGDTWSFGMSDQTWRILSDTKSQPSPREKHTVASVGDLMVIFGGRGDDWDQTGKMTLVHVLDTKLVRIDPLNNKEAAVGHPPILNTGQLYSRSTKDLPTGEEIQRPERPISAAFSKDTNSPSFHKHGIDGSMSSELGVKYSKTYQNSYPAEPLTMGIHSEQFHTHDGRNIGKITCDTITGAMPAVEIMRYLIEHGCHNIADELDISHVSEYPVSNGGFGDVYRATLRDGSRVAVKCIRVIVDSTSRGKSFLKHAAHELYVWSKCRHSNVLELYGCAQIMDGVEYLHKNSIVHGDLKPENILVSTDHTPKLADFGNAALAEYTLQFTQSSATKCMSVRWAAPELFELGTKPSLESDVYSLGMIIYVGLAEGF</sequence>
<dbReference type="Gene3D" id="3.30.200.20">
    <property type="entry name" value="Phosphorylase Kinase, domain 1"/>
    <property type="match status" value="1"/>
</dbReference>
<dbReference type="PANTHER" id="PTHR46647">
    <property type="entry name" value="RAB9 EFFECTOR PROTEIN WITH KELCH MOTIFS"/>
    <property type="match status" value="1"/>
</dbReference>
<evidence type="ECO:0000256" key="4">
    <source>
        <dbReference type="PROSITE-ProRule" id="PRU01379"/>
    </source>
</evidence>
<dbReference type="GO" id="GO:0004181">
    <property type="term" value="F:metallocarboxypeptidase activity"/>
    <property type="evidence" value="ECO:0007669"/>
    <property type="project" value="InterPro"/>
</dbReference>
<accession>A0A8H3AD24</accession>
<dbReference type="GO" id="GO:0004672">
    <property type="term" value="F:protein kinase activity"/>
    <property type="evidence" value="ECO:0007669"/>
    <property type="project" value="InterPro"/>
</dbReference>
<dbReference type="Pfam" id="PF00069">
    <property type="entry name" value="Pkinase"/>
    <property type="match status" value="1"/>
</dbReference>
<dbReference type="SUPFAM" id="SSF50965">
    <property type="entry name" value="Galactose oxidase, central domain"/>
    <property type="match status" value="1"/>
</dbReference>
<dbReference type="SMART" id="SM00631">
    <property type="entry name" value="Zn_pept"/>
    <property type="match status" value="1"/>
</dbReference>
<proteinExistence type="inferred from homology"/>
<protein>
    <recommendedName>
        <fullName evidence="10">Protein kinase domain-containing protein</fullName>
    </recommendedName>
</protein>
<dbReference type="InterPro" id="IPR000834">
    <property type="entry name" value="Peptidase_M14"/>
</dbReference>
<name>A0A8H3AD24_9AGAM</name>
<dbReference type="PANTHER" id="PTHR46647:SF1">
    <property type="entry name" value="RAB9 EFFECTOR PROTEIN WITH KELCH MOTIFS"/>
    <property type="match status" value="1"/>
</dbReference>
<reference evidence="8" key="1">
    <citation type="submission" date="2021-01" db="EMBL/GenBank/DDBJ databases">
        <authorList>
            <person name="Kaushik A."/>
        </authorList>
    </citation>
    <scope>NUCLEOTIDE SEQUENCE</scope>
    <source>
        <strain evidence="8">AG1-1A</strain>
    </source>
</reference>
<evidence type="ECO:0000313" key="9">
    <source>
        <dbReference type="Proteomes" id="UP000663840"/>
    </source>
</evidence>
<dbReference type="EMBL" id="CAJMWR010001006">
    <property type="protein sequence ID" value="CAE6411556.1"/>
    <property type="molecule type" value="Genomic_DNA"/>
</dbReference>
<evidence type="ECO:0000259" key="7">
    <source>
        <dbReference type="PROSITE" id="PS52035"/>
    </source>
</evidence>
<comment type="caution">
    <text evidence="8">The sequence shown here is derived from an EMBL/GenBank/DDBJ whole genome shotgun (WGS) entry which is preliminary data.</text>
</comment>
<dbReference type="SUPFAM" id="SSF56112">
    <property type="entry name" value="Protein kinase-like (PK-like)"/>
    <property type="match status" value="1"/>
</dbReference>
<dbReference type="Gene3D" id="3.40.630.10">
    <property type="entry name" value="Zn peptidases"/>
    <property type="match status" value="1"/>
</dbReference>
<dbReference type="SUPFAM" id="SSF53187">
    <property type="entry name" value="Zn-dependent exopeptidases"/>
    <property type="match status" value="1"/>
</dbReference>
<feature type="non-terminal residue" evidence="8">
    <location>
        <position position="1"/>
    </location>
</feature>
<dbReference type="CDD" id="cd00180">
    <property type="entry name" value="PKc"/>
    <property type="match status" value="1"/>
</dbReference>
<evidence type="ECO:0000256" key="3">
    <source>
        <dbReference type="ARBA" id="ARBA00022737"/>
    </source>
</evidence>
<dbReference type="InterPro" id="IPR011009">
    <property type="entry name" value="Kinase-like_dom_sf"/>
</dbReference>
<evidence type="ECO:0000259" key="6">
    <source>
        <dbReference type="PROSITE" id="PS50011"/>
    </source>
</evidence>
<dbReference type="Pfam" id="PF24681">
    <property type="entry name" value="Kelch_KLHDC2_KLHL20_DRC7"/>
    <property type="match status" value="1"/>
</dbReference>
<evidence type="ECO:0008006" key="10">
    <source>
        <dbReference type="Google" id="ProtNLM"/>
    </source>
</evidence>
<evidence type="ECO:0000256" key="5">
    <source>
        <dbReference type="SAM" id="MobiDB-lite"/>
    </source>
</evidence>
<feature type="region of interest" description="Disordered" evidence="5">
    <location>
        <begin position="230"/>
        <end position="253"/>
    </location>
</feature>
<dbReference type="PROSITE" id="PS50011">
    <property type="entry name" value="PROTEIN_KINASE_DOM"/>
    <property type="match status" value="1"/>
</dbReference>
<feature type="domain" description="Peptidase M14" evidence="7">
    <location>
        <begin position="1"/>
        <end position="228"/>
    </location>
</feature>
<keyword evidence="3" id="KW-0677">Repeat</keyword>
<dbReference type="SMART" id="SM00220">
    <property type="entry name" value="S_TKc"/>
    <property type="match status" value="1"/>
</dbReference>
<organism evidence="8 9">
    <name type="scientific">Rhizoctonia solani</name>
    <dbReference type="NCBI Taxonomy" id="456999"/>
    <lineage>
        <taxon>Eukaryota</taxon>
        <taxon>Fungi</taxon>
        <taxon>Dikarya</taxon>
        <taxon>Basidiomycota</taxon>
        <taxon>Agaricomycotina</taxon>
        <taxon>Agaricomycetes</taxon>
        <taxon>Cantharellales</taxon>
        <taxon>Ceratobasidiaceae</taxon>
        <taxon>Rhizoctonia</taxon>
    </lineage>
</organism>
<comment type="similarity">
    <text evidence="1 4">Belongs to the peptidase M14 family.</text>
</comment>
<dbReference type="Proteomes" id="UP000663840">
    <property type="component" value="Unassembled WGS sequence"/>
</dbReference>
<dbReference type="AlphaFoldDB" id="A0A8H3AD24"/>
<dbReference type="InterPro" id="IPR011043">
    <property type="entry name" value="Gal_Oxase/kelch_b-propeller"/>
</dbReference>
<evidence type="ECO:0000256" key="1">
    <source>
        <dbReference type="ARBA" id="ARBA00005988"/>
    </source>
</evidence>